<accession>A0ABU3WSD6</accession>
<dbReference type="InterPro" id="IPR003399">
    <property type="entry name" value="Mce/MlaD"/>
</dbReference>
<feature type="domain" description="Mce/MlaD" evidence="2">
    <location>
        <begin position="38"/>
        <end position="115"/>
    </location>
</feature>
<organism evidence="4 5">
    <name type="scientific">Rhodococcus zopfii</name>
    <dbReference type="NCBI Taxonomy" id="43772"/>
    <lineage>
        <taxon>Bacteria</taxon>
        <taxon>Bacillati</taxon>
        <taxon>Actinomycetota</taxon>
        <taxon>Actinomycetes</taxon>
        <taxon>Mycobacteriales</taxon>
        <taxon>Nocardiaceae</taxon>
        <taxon>Rhodococcus</taxon>
    </lineage>
</organism>
<keyword evidence="5" id="KW-1185">Reference proteome</keyword>
<dbReference type="PANTHER" id="PTHR33371">
    <property type="entry name" value="INTERMEMBRANE PHOSPHOLIPID TRANSPORT SYSTEM BINDING PROTEIN MLAD-RELATED"/>
    <property type="match status" value="1"/>
</dbReference>
<keyword evidence="1" id="KW-0472">Membrane</keyword>
<dbReference type="Pfam" id="PF02470">
    <property type="entry name" value="MlaD"/>
    <property type="match status" value="1"/>
</dbReference>
<dbReference type="NCBIfam" id="TIGR00996">
    <property type="entry name" value="Mtu_fam_mce"/>
    <property type="match status" value="1"/>
</dbReference>
<evidence type="ECO:0000313" key="4">
    <source>
        <dbReference type="EMBL" id="MDV2476912.1"/>
    </source>
</evidence>
<keyword evidence="1" id="KW-1133">Transmembrane helix</keyword>
<dbReference type="InterPro" id="IPR005693">
    <property type="entry name" value="Mce"/>
</dbReference>
<dbReference type="Pfam" id="PF11887">
    <property type="entry name" value="Mce4_CUP1"/>
    <property type="match status" value="1"/>
</dbReference>
<dbReference type="InterPro" id="IPR052336">
    <property type="entry name" value="MlaD_Phospholipid_Transporter"/>
</dbReference>
<proteinExistence type="predicted"/>
<keyword evidence="1" id="KW-0812">Transmembrane</keyword>
<sequence>MSTMRTQLPRIAVAAVLMVTAGLLALVYQSYRGGFTPGITVTVETDRAGLVLDRGALVKHHGVQVGTVTAVRPSPTGAVVELSLLPDDAARIPADVGADIRATTVFGAKFVSLTDPAEPIGEYLREGSVLRAANVTVETNTVFESLTSVLHAVDPAELNQTLGAAATALRGRGADLGTALDDTDTVLAEVNPRIDALGDDLAATRSVAATYADAAPALLDALGNFTVTARTIADRGDALDAVLLSVIGLADTGVGVLEPNGPAIVGVLDLLRPTASVLEEYSPVLTCFFQGADQARLLAEPASGGNGSSMMLNSSLLLGSDPYEYPRNLPVVAATGGPRCGALPVVTPAESPAPYVVANTGANPFEAGNTSPVFVPGSFLELLQGPVR</sequence>
<name>A0ABU3WSD6_9NOCA</name>
<evidence type="ECO:0000259" key="2">
    <source>
        <dbReference type="Pfam" id="PF02470"/>
    </source>
</evidence>
<reference evidence="4 5" key="1">
    <citation type="submission" date="2019-10" db="EMBL/GenBank/DDBJ databases">
        <title>Draft Genome Assembly of Rhodococcus zopfii DSM44189.</title>
        <authorList>
            <person name="Sutton J.M."/>
            <person name="Akob D.M."/>
            <person name="Bushman T.J."/>
        </authorList>
    </citation>
    <scope>NUCLEOTIDE SEQUENCE [LARGE SCALE GENOMIC DNA]</scope>
    <source>
        <strain evidence="4 5">DSM 44189</strain>
    </source>
</reference>
<dbReference type="PANTHER" id="PTHR33371:SF19">
    <property type="entry name" value="MCE-FAMILY PROTEIN MCE4A"/>
    <property type="match status" value="1"/>
</dbReference>
<protein>
    <submittedName>
        <fullName evidence="4">MCE family protein</fullName>
    </submittedName>
</protein>
<evidence type="ECO:0000259" key="3">
    <source>
        <dbReference type="Pfam" id="PF11887"/>
    </source>
</evidence>
<feature type="domain" description="Mammalian cell entry C-terminal" evidence="3">
    <location>
        <begin position="123"/>
        <end position="338"/>
    </location>
</feature>
<dbReference type="InterPro" id="IPR024516">
    <property type="entry name" value="Mce_C"/>
</dbReference>
<dbReference type="Proteomes" id="UP001275440">
    <property type="component" value="Unassembled WGS sequence"/>
</dbReference>
<comment type="caution">
    <text evidence="4">The sequence shown here is derived from an EMBL/GenBank/DDBJ whole genome shotgun (WGS) entry which is preliminary data.</text>
</comment>
<gene>
    <name evidence="4" type="ORF">F8M49_19160</name>
</gene>
<evidence type="ECO:0000313" key="5">
    <source>
        <dbReference type="Proteomes" id="UP001275440"/>
    </source>
</evidence>
<feature type="transmembrane region" description="Helical" evidence="1">
    <location>
        <begin position="12"/>
        <end position="31"/>
    </location>
</feature>
<dbReference type="EMBL" id="WBMO01000001">
    <property type="protein sequence ID" value="MDV2476912.1"/>
    <property type="molecule type" value="Genomic_DNA"/>
</dbReference>
<evidence type="ECO:0000256" key="1">
    <source>
        <dbReference type="SAM" id="Phobius"/>
    </source>
</evidence>